<feature type="transmembrane region" description="Helical" evidence="6">
    <location>
        <begin position="12"/>
        <end position="36"/>
    </location>
</feature>
<keyword evidence="4 6" id="KW-0472">Membrane</keyword>
<protein>
    <recommendedName>
        <fullName evidence="9">Tetraspanin</fullName>
    </recommendedName>
</protein>
<keyword evidence="3 6" id="KW-1133">Transmembrane helix</keyword>
<evidence type="ECO:0000313" key="8">
    <source>
        <dbReference type="Proteomes" id="UP001153709"/>
    </source>
</evidence>
<evidence type="ECO:0008006" key="9">
    <source>
        <dbReference type="Google" id="ProtNLM"/>
    </source>
</evidence>
<evidence type="ECO:0000256" key="4">
    <source>
        <dbReference type="ARBA" id="ARBA00023136"/>
    </source>
</evidence>
<accession>A0A9N9T4G3</accession>
<evidence type="ECO:0000256" key="1">
    <source>
        <dbReference type="ARBA" id="ARBA00004141"/>
    </source>
</evidence>
<dbReference type="InterPro" id="IPR018499">
    <property type="entry name" value="Tetraspanin/Peripherin"/>
</dbReference>
<dbReference type="Gene3D" id="1.10.1450.10">
    <property type="entry name" value="Tetraspanin"/>
    <property type="match status" value="1"/>
</dbReference>
<evidence type="ECO:0000256" key="6">
    <source>
        <dbReference type="SAM" id="Phobius"/>
    </source>
</evidence>
<dbReference type="OrthoDB" id="6239677at2759"/>
<feature type="transmembrane region" description="Helical" evidence="6">
    <location>
        <begin position="203"/>
        <end position="224"/>
    </location>
</feature>
<proteinExistence type="predicted"/>
<keyword evidence="2 6" id="KW-0812">Transmembrane</keyword>
<feature type="transmembrane region" description="Helical" evidence="6">
    <location>
        <begin position="48"/>
        <end position="69"/>
    </location>
</feature>
<reference evidence="7" key="1">
    <citation type="submission" date="2022-01" db="EMBL/GenBank/DDBJ databases">
        <authorList>
            <person name="King R."/>
        </authorList>
    </citation>
    <scope>NUCLEOTIDE SEQUENCE</scope>
</reference>
<dbReference type="EMBL" id="OU898280">
    <property type="protein sequence ID" value="CAG9835443.1"/>
    <property type="molecule type" value="Genomic_DNA"/>
</dbReference>
<gene>
    <name evidence="7" type="ORF">DIABBA_LOCUS8636</name>
</gene>
<dbReference type="SUPFAM" id="SSF48652">
    <property type="entry name" value="Tetraspanin"/>
    <property type="match status" value="1"/>
</dbReference>
<sequence length="304" mass="34260">MVSLRFKKAFCVMYSGLLFVSGIVLIAVSSLLLYRVFHHFDYIPGSTVGPLILLIILGFGHIFLTWLGIKGPTLEYTFHIILFIVFTSILLVTEFIIGVWTMILRDGAPTHSVDLMTEAFNEMIKEQYYNKDFARMQAEIECCGLDGAANYANYFRTDDAIRLSYMSCKDNNVPNNNVDFEPYPDGCQDAFPDYLQLLLLETALMGFICTGLQAFGLYVICSFNRSLKEERSRRARQRAELQRQLSAQSQQSQTLLPQPEIGEVGMVPPPIGISHLASSPENEPMRPPRERPSAPDVPADPEKV</sequence>
<feature type="transmembrane region" description="Helical" evidence="6">
    <location>
        <begin position="81"/>
        <end position="103"/>
    </location>
</feature>
<dbReference type="Pfam" id="PF00335">
    <property type="entry name" value="Tetraspanin"/>
    <property type="match status" value="1"/>
</dbReference>
<dbReference type="AlphaFoldDB" id="A0A9N9T4G3"/>
<evidence type="ECO:0000256" key="3">
    <source>
        <dbReference type="ARBA" id="ARBA00022989"/>
    </source>
</evidence>
<dbReference type="InterPro" id="IPR008952">
    <property type="entry name" value="Tetraspanin_EC2_sf"/>
</dbReference>
<feature type="region of interest" description="Disordered" evidence="5">
    <location>
        <begin position="243"/>
        <end position="304"/>
    </location>
</feature>
<comment type="subcellular location">
    <subcellularLocation>
        <location evidence="1">Membrane</location>
        <topology evidence="1">Multi-pass membrane protein</topology>
    </subcellularLocation>
</comment>
<keyword evidence="8" id="KW-1185">Reference proteome</keyword>
<feature type="compositionally biased region" description="Basic and acidic residues" evidence="5">
    <location>
        <begin position="283"/>
        <end position="293"/>
    </location>
</feature>
<organism evidence="7 8">
    <name type="scientific">Diabrotica balteata</name>
    <name type="common">Banded cucumber beetle</name>
    <dbReference type="NCBI Taxonomy" id="107213"/>
    <lineage>
        <taxon>Eukaryota</taxon>
        <taxon>Metazoa</taxon>
        <taxon>Ecdysozoa</taxon>
        <taxon>Arthropoda</taxon>
        <taxon>Hexapoda</taxon>
        <taxon>Insecta</taxon>
        <taxon>Pterygota</taxon>
        <taxon>Neoptera</taxon>
        <taxon>Endopterygota</taxon>
        <taxon>Coleoptera</taxon>
        <taxon>Polyphaga</taxon>
        <taxon>Cucujiformia</taxon>
        <taxon>Chrysomeloidea</taxon>
        <taxon>Chrysomelidae</taxon>
        <taxon>Galerucinae</taxon>
        <taxon>Diabroticina</taxon>
        <taxon>Diabroticites</taxon>
        <taxon>Diabrotica</taxon>
    </lineage>
</organism>
<evidence type="ECO:0000256" key="5">
    <source>
        <dbReference type="SAM" id="MobiDB-lite"/>
    </source>
</evidence>
<feature type="compositionally biased region" description="Low complexity" evidence="5">
    <location>
        <begin position="243"/>
        <end position="258"/>
    </location>
</feature>
<evidence type="ECO:0000256" key="2">
    <source>
        <dbReference type="ARBA" id="ARBA00022692"/>
    </source>
</evidence>
<name>A0A9N9T4G3_DIABA</name>
<dbReference type="Proteomes" id="UP001153709">
    <property type="component" value="Chromosome 5"/>
</dbReference>
<dbReference type="GO" id="GO:0016020">
    <property type="term" value="C:membrane"/>
    <property type="evidence" value="ECO:0007669"/>
    <property type="project" value="UniProtKB-SubCell"/>
</dbReference>
<evidence type="ECO:0000313" key="7">
    <source>
        <dbReference type="EMBL" id="CAG9835443.1"/>
    </source>
</evidence>